<reference evidence="2 3" key="1">
    <citation type="journal article" date="2010" name="Stand. Genomic Sci.">
        <title>Complete genome sequence of Methanoplanus petrolearius type strain (SEBR 4847).</title>
        <authorList>
            <person name="Brambilla E."/>
            <person name="Djao O.D."/>
            <person name="Daligault H."/>
            <person name="Lapidus A."/>
            <person name="Lucas S."/>
            <person name="Hammon N."/>
            <person name="Nolan M."/>
            <person name="Tice H."/>
            <person name="Cheng J.F."/>
            <person name="Han C."/>
            <person name="Tapia R."/>
            <person name="Goodwin L."/>
            <person name="Pitluck S."/>
            <person name="Liolios K."/>
            <person name="Ivanova N."/>
            <person name="Mavromatis K."/>
            <person name="Mikhailova N."/>
            <person name="Pati A."/>
            <person name="Chen A."/>
            <person name="Palaniappan K."/>
            <person name="Land M."/>
            <person name="Hauser L."/>
            <person name="Chang Y.J."/>
            <person name="Jeffries C.D."/>
            <person name="Rohde M."/>
            <person name="Spring S."/>
            <person name="Sikorski J."/>
            <person name="Goker M."/>
            <person name="Woyke T."/>
            <person name="Bristow J."/>
            <person name="Eisen J.A."/>
            <person name="Markowitz V."/>
            <person name="Hugenholtz P."/>
            <person name="Kyrpides N.C."/>
            <person name="Klenk H.P."/>
        </authorList>
    </citation>
    <scope>NUCLEOTIDE SEQUENCE [LARGE SCALE GENOMIC DNA]</scope>
    <source>
        <strain evidence="3">DSM 11571 / OCM 486 / SEBR 4847</strain>
    </source>
</reference>
<feature type="domain" description="2Fe-2S ferredoxin-type" evidence="1">
    <location>
        <begin position="8"/>
        <end position="102"/>
    </location>
</feature>
<organism evidence="2 3">
    <name type="scientific">Methanolacinia petrolearia (strain DSM 11571 / OCM 486 / SEBR 4847)</name>
    <name type="common">Methanoplanus petrolearius</name>
    <dbReference type="NCBI Taxonomy" id="679926"/>
    <lineage>
        <taxon>Archaea</taxon>
        <taxon>Methanobacteriati</taxon>
        <taxon>Methanobacteriota</taxon>
        <taxon>Stenosarchaea group</taxon>
        <taxon>Methanomicrobia</taxon>
        <taxon>Methanomicrobiales</taxon>
        <taxon>Methanomicrobiaceae</taxon>
        <taxon>Methanolacinia</taxon>
    </lineage>
</organism>
<dbReference type="GeneID" id="9745049"/>
<dbReference type="KEGG" id="mpi:Mpet_2556"/>
<dbReference type="SUPFAM" id="SSF54292">
    <property type="entry name" value="2Fe-2S ferredoxin-like"/>
    <property type="match status" value="1"/>
</dbReference>
<dbReference type="Pfam" id="PF17650">
    <property type="entry name" value="RACo_linker"/>
    <property type="match status" value="1"/>
</dbReference>
<dbReference type="PROSITE" id="PS51085">
    <property type="entry name" value="2FE2S_FER_2"/>
    <property type="match status" value="1"/>
</dbReference>
<dbReference type="Gene3D" id="3.30.420.480">
    <property type="entry name" value="Domain of unknown function (DUF4445)"/>
    <property type="match status" value="1"/>
</dbReference>
<dbReference type="Gene3D" id="3.10.20.30">
    <property type="match status" value="1"/>
</dbReference>
<dbReference type="RefSeq" id="WP_013330473.1">
    <property type="nucleotide sequence ID" value="NC_014507.1"/>
</dbReference>
<dbReference type="InterPro" id="IPR041414">
    <property type="entry name" value="Raco-like_middle"/>
</dbReference>
<dbReference type="InterPro" id="IPR042259">
    <property type="entry name" value="Raco-like_middle_sf"/>
</dbReference>
<dbReference type="AlphaFoldDB" id="E1RF56"/>
<dbReference type="InterPro" id="IPR052911">
    <property type="entry name" value="Corrinoid_activation_enz"/>
</dbReference>
<dbReference type="eggNOG" id="arCOG02842">
    <property type="taxonomic scope" value="Archaea"/>
</dbReference>
<dbReference type="InterPro" id="IPR012675">
    <property type="entry name" value="Beta-grasp_dom_sf"/>
</dbReference>
<dbReference type="Proteomes" id="UP000006565">
    <property type="component" value="Chromosome"/>
</dbReference>
<proteinExistence type="predicted"/>
<evidence type="ECO:0000313" key="3">
    <source>
        <dbReference type="Proteomes" id="UP000006565"/>
    </source>
</evidence>
<dbReference type="PANTHER" id="PTHR42895">
    <property type="entry name" value="IRON-SULFUR CLUSTER-BINDING PROTEIN-RELATED"/>
    <property type="match status" value="1"/>
</dbReference>
<dbReference type="InterPro" id="IPR036010">
    <property type="entry name" value="2Fe-2S_ferredoxin-like_sf"/>
</dbReference>
<evidence type="ECO:0000313" key="2">
    <source>
        <dbReference type="EMBL" id="ADN37300.1"/>
    </source>
</evidence>
<dbReference type="CDD" id="cd00207">
    <property type="entry name" value="fer2"/>
    <property type="match status" value="1"/>
</dbReference>
<dbReference type="EMBL" id="CP002117">
    <property type="protein sequence ID" value="ADN37300.1"/>
    <property type="molecule type" value="Genomic_DNA"/>
</dbReference>
<name>E1RF56_METP4</name>
<dbReference type="STRING" id="679926.Mpet_2556"/>
<dbReference type="HOGENOM" id="CLU_019091_0_0_2"/>
<dbReference type="eggNOG" id="arCOG02035">
    <property type="taxonomic scope" value="Archaea"/>
</dbReference>
<dbReference type="Pfam" id="PF00111">
    <property type="entry name" value="Fer2"/>
    <property type="match status" value="1"/>
</dbReference>
<evidence type="ECO:0000259" key="1">
    <source>
        <dbReference type="PROSITE" id="PS51085"/>
    </source>
</evidence>
<dbReference type="GO" id="GO:0051536">
    <property type="term" value="F:iron-sulfur cluster binding"/>
    <property type="evidence" value="ECO:0007669"/>
    <property type="project" value="InterPro"/>
</dbReference>
<keyword evidence="3" id="KW-1185">Reference proteome</keyword>
<dbReference type="Gene3D" id="3.10.20.880">
    <property type="match status" value="1"/>
</dbReference>
<dbReference type="Pfam" id="PF17651">
    <property type="entry name" value="Raco_middle"/>
    <property type="match status" value="1"/>
</dbReference>
<gene>
    <name evidence="2" type="ordered locus">Mpet_2556</name>
</gene>
<dbReference type="InterPro" id="IPR040506">
    <property type="entry name" value="RACo_linker"/>
</dbReference>
<dbReference type="InterPro" id="IPR027980">
    <property type="entry name" value="RACo_C"/>
</dbReference>
<sequence>MSEENHSVRVTFEPDGKTVEDSSGTLLELAQAANTSLRGDCGGAGVCGKCRVQIVKLYGEVSDPTEKERDHLKDGEIAAGYRLACQTKILSGKCTVHIPPASRTAKREISGLGLDEDVPLDPAVRKIHVKPEKATFGDPRPDIQRLKDSLQAGDELKFPLTVLSGLPAVLRSSGWNITVTLWKDKLVSVEQGDTSKECFGIAVDIGSSKIICHLVNLVTGETIAKANGENPQIMYGEDVVSRITYASKSPEKLKKLQSLVTGTINSLIEEACRESGKSPENIYEMVFVGNSVMHHLVLGIIPKYIGVAPFVPAVTDLVSFPAKDIGININPDGMITAIPLIGGFIGADAVANILISGIYETDDLCLLIDIGTNSEILLGNSKEIMACSAPSGPSFEGAHISSGMKAVSGAIESVKIIDGKLLYSTIDDEKPRGICGSGIIDLVAELYTAGIITRTGKFRNLDHPRIVVRDVPRFIVAGKEESGIDNDISVSEKDINEFLLAKGSLKAGWKILAKKWGIAPSEIDRIYLAGSFGTHVNIDNAIVLDILPDIDREKIVFAGETAVGGAKIALKSLEKRNELKEILKRVKYVELSIEHSFQKDYLASIPISGRKS</sequence>
<dbReference type="InterPro" id="IPR001041">
    <property type="entry name" value="2Fe-2S_ferredoxin-type"/>
</dbReference>
<dbReference type="OrthoDB" id="31557at2157"/>
<accession>E1RF56</accession>
<protein>
    <submittedName>
        <fullName evidence="2">Ferredoxin</fullName>
    </submittedName>
</protein>
<dbReference type="Pfam" id="PF14574">
    <property type="entry name" value="RACo_C_ter"/>
    <property type="match status" value="1"/>
</dbReference>
<dbReference type="PANTHER" id="PTHR42895:SF1">
    <property type="entry name" value="IRON-SULFUR CLUSTER PROTEIN"/>
    <property type="match status" value="1"/>
</dbReference>